<evidence type="ECO:0000313" key="5">
    <source>
        <dbReference type="EMBL" id="KAG0149552.1"/>
    </source>
</evidence>
<sequence length="336" mass="35860">MIKPSLNAGLGLCLLGASFTHAFTLHAAPSTQPSSNLTSPSTTTSTNSTPPSIGNSPSNSHKDPNCIAKTLSVETWKELKLDQYLSNYPGGQNITLPQYADSKGEQNFKCGIEEDCNVGQICDPVPAPDWYILLSVQEWNNCMNSVYKAVHFATSVVQGTMALMISELADRNMPPAAWAFDISTLAVLIAALAAVLSLGVDLLFLAGYVGVLSIFLTWFAGISVISGVLGTSGYSLSNLLGQAPPDKREFVKWGEIGNVFSDWESGMHSKISNTTQTVLNAPISSPDGISSVVKGGAFLYSRQTKTTAELQTEYTTVIQARSLVLVLRSMIPKVGS</sequence>
<organism evidence="5 6">
    <name type="scientific">Cronartium quercuum f. sp. fusiforme G11</name>
    <dbReference type="NCBI Taxonomy" id="708437"/>
    <lineage>
        <taxon>Eukaryota</taxon>
        <taxon>Fungi</taxon>
        <taxon>Dikarya</taxon>
        <taxon>Basidiomycota</taxon>
        <taxon>Pucciniomycotina</taxon>
        <taxon>Pucciniomycetes</taxon>
        <taxon>Pucciniales</taxon>
        <taxon>Coleosporiaceae</taxon>
        <taxon>Cronartium</taxon>
    </lineage>
</organism>
<keyword evidence="2" id="KW-1133">Transmembrane helix</keyword>
<feature type="transmembrane region" description="Helical" evidence="2">
    <location>
        <begin position="205"/>
        <end position="229"/>
    </location>
</feature>
<feature type="compositionally biased region" description="Low complexity" evidence="1">
    <location>
        <begin position="29"/>
        <end position="59"/>
    </location>
</feature>
<keyword evidence="2" id="KW-0812">Transmembrane</keyword>
<feature type="domain" description="DUF7872" evidence="4">
    <location>
        <begin position="244"/>
        <end position="330"/>
    </location>
</feature>
<feature type="signal peptide" evidence="3">
    <location>
        <begin position="1"/>
        <end position="22"/>
    </location>
</feature>
<feature type="chain" id="PRO_5040241095" description="DUF7872 domain-containing protein" evidence="3">
    <location>
        <begin position="23"/>
        <end position="336"/>
    </location>
</feature>
<name>A0A9P6NSJ1_9BASI</name>
<feature type="transmembrane region" description="Helical" evidence="2">
    <location>
        <begin position="177"/>
        <end position="199"/>
    </location>
</feature>
<comment type="caution">
    <text evidence="5">The sequence shown here is derived from an EMBL/GenBank/DDBJ whole genome shotgun (WGS) entry which is preliminary data.</text>
</comment>
<dbReference type="AlphaFoldDB" id="A0A9P6NSJ1"/>
<dbReference type="InterPro" id="IPR057194">
    <property type="entry name" value="DUF7872"/>
</dbReference>
<dbReference type="PANTHER" id="PTHR33339:SF1">
    <property type="entry name" value="LYSM DOMAIN-CONTAINING PROTEIN"/>
    <property type="match status" value="1"/>
</dbReference>
<dbReference type="Proteomes" id="UP000886653">
    <property type="component" value="Unassembled WGS sequence"/>
</dbReference>
<reference evidence="5" key="1">
    <citation type="submission" date="2013-11" db="EMBL/GenBank/DDBJ databases">
        <title>Genome sequence of the fusiform rust pathogen reveals effectors for host alternation and coevolution with pine.</title>
        <authorList>
            <consortium name="DOE Joint Genome Institute"/>
            <person name="Smith K."/>
            <person name="Pendleton A."/>
            <person name="Kubisiak T."/>
            <person name="Anderson C."/>
            <person name="Salamov A."/>
            <person name="Aerts A."/>
            <person name="Riley R."/>
            <person name="Clum A."/>
            <person name="Lindquist E."/>
            <person name="Ence D."/>
            <person name="Campbell M."/>
            <person name="Kronenberg Z."/>
            <person name="Feau N."/>
            <person name="Dhillon B."/>
            <person name="Hamelin R."/>
            <person name="Burleigh J."/>
            <person name="Smith J."/>
            <person name="Yandell M."/>
            <person name="Nelson C."/>
            <person name="Grigoriev I."/>
            <person name="Davis J."/>
        </authorList>
    </citation>
    <scope>NUCLEOTIDE SEQUENCE</scope>
    <source>
        <strain evidence="5">G11</strain>
    </source>
</reference>
<accession>A0A9P6NSJ1</accession>
<dbReference type="Pfam" id="PF25278">
    <property type="entry name" value="DUF7872"/>
    <property type="match status" value="1"/>
</dbReference>
<evidence type="ECO:0000313" key="6">
    <source>
        <dbReference type="Proteomes" id="UP000886653"/>
    </source>
</evidence>
<gene>
    <name evidence="5" type="ORF">CROQUDRAFT_713842</name>
</gene>
<dbReference type="OrthoDB" id="2501761at2759"/>
<keyword evidence="6" id="KW-1185">Reference proteome</keyword>
<evidence type="ECO:0000259" key="4">
    <source>
        <dbReference type="Pfam" id="PF25278"/>
    </source>
</evidence>
<dbReference type="EMBL" id="MU167226">
    <property type="protein sequence ID" value="KAG0149552.1"/>
    <property type="molecule type" value="Genomic_DNA"/>
</dbReference>
<proteinExistence type="predicted"/>
<evidence type="ECO:0000256" key="1">
    <source>
        <dbReference type="SAM" id="MobiDB-lite"/>
    </source>
</evidence>
<feature type="region of interest" description="Disordered" evidence="1">
    <location>
        <begin position="29"/>
        <end position="65"/>
    </location>
</feature>
<keyword evidence="3" id="KW-0732">Signal</keyword>
<evidence type="ECO:0000256" key="2">
    <source>
        <dbReference type="SAM" id="Phobius"/>
    </source>
</evidence>
<evidence type="ECO:0000256" key="3">
    <source>
        <dbReference type="SAM" id="SignalP"/>
    </source>
</evidence>
<protein>
    <recommendedName>
        <fullName evidence="4">DUF7872 domain-containing protein</fullName>
    </recommendedName>
</protein>
<keyword evidence="2" id="KW-0472">Membrane</keyword>
<dbReference type="PANTHER" id="PTHR33339">
    <property type="entry name" value="LYSM DOMAIN-CONTAINING PROTEIN"/>
    <property type="match status" value="1"/>
</dbReference>